<feature type="domain" description="Histidine kinase" evidence="8">
    <location>
        <begin position="199"/>
        <end position="414"/>
    </location>
</feature>
<keyword evidence="7" id="KW-0812">Transmembrane</keyword>
<dbReference type="InterPro" id="IPR005467">
    <property type="entry name" value="His_kinase_dom"/>
</dbReference>
<dbReference type="InterPro" id="IPR036097">
    <property type="entry name" value="HisK_dim/P_sf"/>
</dbReference>
<dbReference type="GO" id="GO:0005886">
    <property type="term" value="C:plasma membrane"/>
    <property type="evidence" value="ECO:0007669"/>
    <property type="project" value="TreeGrafter"/>
</dbReference>
<dbReference type="CDD" id="cd00082">
    <property type="entry name" value="HisKA"/>
    <property type="match status" value="1"/>
</dbReference>
<dbReference type="InterPro" id="IPR050351">
    <property type="entry name" value="BphY/WalK/GraS-like"/>
</dbReference>
<dbReference type="PANTHER" id="PTHR45453:SF1">
    <property type="entry name" value="PHOSPHATE REGULON SENSOR PROTEIN PHOR"/>
    <property type="match status" value="1"/>
</dbReference>
<dbReference type="AlphaFoldDB" id="A0A2M7TFT6"/>
<dbReference type="InterPro" id="IPR036890">
    <property type="entry name" value="HATPase_C_sf"/>
</dbReference>
<dbReference type="CDD" id="cd00075">
    <property type="entry name" value="HATPase"/>
    <property type="match status" value="1"/>
</dbReference>
<feature type="transmembrane region" description="Helical" evidence="7">
    <location>
        <begin position="75"/>
        <end position="95"/>
    </location>
</feature>
<dbReference type="EMBL" id="PFNL01000163">
    <property type="protein sequence ID" value="PIZ44805.1"/>
    <property type="molecule type" value="Genomic_DNA"/>
</dbReference>
<keyword evidence="6" id="KW-0902">Two-component regulatory system</keyword>
<dbReference type="Gene3D" id="1.10.287.130">
    <property type="match status" value="1"/>
</dbReference>
<dbReference type="EC" id="2.7.13.3" evidence="2"/>
<dbReference type="SMART" id="SM00388">
    <property type="entry name" value="HisKA"/>
    <property type="match status" value="1"/>
</dbReference>
<organism evidence="9 10">
    <name type="scientific">candidate division WWE3 bacterium CG_4_10_14_0_2_um_filter_41_14</name>
    <dbReference type="NCBI Taxonomy" id="1975072"/>
    <lineage>
        <taxon>Bacteria</taxon>
        <taxon>Katanobacteria</taxon>
    </lineage>
</organism>
<keyword evidence="5" id="KW-0418">Kinase</keyword>
<dbReference type="SUPFAM" id="SSF55874">
    <property type="entry name" value="ATPase domain of HSP90 chaperone/DNA topoisomerase II/histidine kinase"/>
    <property type="match status" value="1"/>
</dbReference>
<feature type="transmembrane region" description="Helical" evidence="7">
    <location>
        <begin position="107"/>
        <end position="135"/>
    </location>
</feature>
<name>A0A2M7TFT6_UNCKA</name>
<keyword evidence="7" id="KW-1133">Transmembrane helix</keyword>
<protein>
    <recommendedName>
        <fullName evidence="2">histidine kinase</fullName>
        <ecNumber evidence="2">2.7.13.3</ecNumber>
    </recommendedName>
</protein>
<evidence type="ECO:0000256" key="7">
    <source>
        <dbReference type="SAM" id="Phobius"/>
    </source>
</evidence>
<dbReference type="GO" id="GO:0016036">
    <property type="term" value="P:cellular response to phosphate starvation"/>
    <property type="evidence" value="ECO:0007669"/>
    <property type="project" value="TreeGrafter"/>
</dbReference>
<evidence type="ECO:0000256" key="6">
    <source>
        <dbReference type="ARBA" id="ARBA00023012"/>
    </source>
</evidence>
<dbReference type="GO" id="GO:0000155">
    <property type="term" value="F:phosphorelay sensor kinase activity"/>
    <property type="evidence" value="ECO:0007669"/>
    <property type="project" value="InterPro"/>
</dbReference>
<feature type="transmembrane region" description="Helical" evidence="7">
    <location>
        <begin position="147"/>
        <end position="169"/>
    </location>
</feature>
<evidence type="ECO:0000256" key="2">
    <source>
        <dbReference type="ARBA" id="ARBA00012438"/>
    </source>
</evidence>
<evidence type="ECO:0000256" key="1">
    <source>
        <dbReference type="ARBA" id="ARBA00000085"/>
    </source>
</evidence>
<feature type="transmembrane region" description="Helical" evidence="7">
    <location>
        <begin position="21"/>
        <end position="37"/>
    </location>
</feature>
<keyword evidence="3" id="KW-0597">Phosphoprotein</keyword>
<dbReference type="PROSITE" id="PS50109">
    <property type="entry name" value="HIS_KIN"/>
    <property type="match status" value="1"/>
</dbReference>
<comment type="caution">
    <text evidence="9">The sequence shown here is derived from an EMBL/GenBank/DDBJ whole genome shotgun (WGS) entry which is preliminary data.</text>
</comment>
<dbReference type="InterPro" id="IPR003594">
    <property type="entry name" value="HATPase_dom"/>
</dbReference>
<reference evidence="10" key="1">
    <citation type="submission" date="2017-09" db="EMBL/GenBank/DDBJ databases">
        <title>Depth-based differentiation of microbial function through sediment-hosted aquifers and enrichment of novel symbionts in the deep terrestrial subsurface.</title>
        <authorList>
            <person name="Probst A.J."/>
            <person name="Ladd B."/>
            <person name="Jarett J.K."/>
            <person name="Geller-Mcgrath D.E."/>
            <person name="Sieber C.M.K."/>
            <person name="Emerson J.B."/>
            <person name="Anantharaman K."/>
            <person name="Thomas B.C."/>
            <person name="Malmstrom R."/>
            <person name="Stieglmeier M."/>
            <person name="Klingl A."/>
            <person name="Woyke T."/>
            <person name="Ryan C.M."/>
            <person name="Banfield J.F."/>
        </authorList>
    </citation>
    <scope>NUCLEOTIDE SEQUENCE [LARGE SCALE GENOMIC DNA]</scope>
</reference>
<evidence type="ECO:0000256" key="4">
    <source>
        <dbReference type="ARBA" id="ARBA00022679"/>
    </source>
</evidence>
<dbReference type="Pfam" id="PF02518">
    <property type="entry name" value="HATPase_c"/>
    <property type="match status" value="1"/>
</dbReference>
<dbReference type="InterPro" id="IPR003661">
    <property type="entry name" value="HisK_dim/P_dom"/>
</dbReference>
<proteinExistence type="predicted"/>
<evidence type="ECO:0000256" key="3">
    <source>
        <dbReference type="ARBA" id="ARBA00022553"/>
    </source>
</evidence>
<keyword evidence="7" id="KW-0472">Membrane</keyword>
<gene>
    <name evidence="9" type="ORF">COY32_05995</name>
</gene>
<dbReference type="GO" id="GO:0004721">
    <property type="term" value="F:phosphoprotein phosphatase activity"/>
    <property type="evidence" value="ECO:0007669"/>
    <property type="project" value="TreeGrafter"/>
</dbReference>
<feature type="transmembrane region" description="Helical" evidence="7">
    <location>
        <begin position="43"/>
        <end position="63"/>
    </location>
</feature>
<dbReference type="SUPFAM" id="SSF47384">
    <property type="entry name" value="Homodimeric domain of signal transducing histidine kinase"/>
    <property type="match status" value="1"/>
</dbReference>
<dbReference type="InterPro" id="IPR004358">
    <property type="entry name" value="Sig_transdc_His_kin-like_C"/>
</dbReference>
<evidence type="ECO:0000256" key="5">
    <source>
        <dbReference type="ARBA" id="ARBA00022777"/>
    </source>
</evidence>
<evidence type="ECO:0000313" key="9">
    <source>
        <dbReference type="EMBL" id="PIZ44805.1"/>
    </source>
</evidence>
<accession>A0A2M7TFT6</accession>
<evidence type="ECO:0000313" key="10">
    <source>
        <dbReference type="Proteomes" id="UP000228920"/>
    </source>
</evidence>
<comment type="catalytic activity">
    <reaction evidence="1">
        <text>ATP + protein L-histidine = ADP + protein N-phospho-L-histidine.</text>
        <dbReference type="EC" id="2.7.13.3"/>
    </reaction>
</comment>
<sequence>MVYVTIMGTLTHITIPDKIAIAARLSVKLLLLSIVALTNPIPLMFWTFCIVIVISEVLELITLRYVLKTPNFRQTLYSLLGVSTGIIVIFGLFSFDLLGTEYFPLLLFISCVYGLSGGLNSSITVGIVNAGFYLFALRQFTNVPLSIGVTESMLLFLFTVITGIATNLYTISENERNNIGNRLTRKQQAEELKNEFVSLAAHNLRTPLTVVKGYLQVLEEEEPQSPDYVTALERVNLKLSEFETQANRLIELADLSSDQMKFSFTIDSPEHILNILAQEYTQRAQEHSLKFDYRYAVDPQVRIKLDPEHYSAAIENLLSNAIKYNNTGSYVKLSAYNNATHVFVSVSDDGGGVPKDIGAKLFTKYARSKKHTNHKGTGLGLYLSQQIIEAHNGKIELKPHPDIAEFIASVPIFVHEQSQ</sequence>
<keyword evidence="4" id="KW-0808">Transferase</keyword>
<dbReference type="Gene3D" id="3.30.565.10">
    <property type="entry name" value="Histidine kinase-like ATPase, C-terminal domain"/>
    <property type="match status" value="1"/>
</dbReference>
<dbReference type="Proteomes" id="UP000228920">
    <property type="component" value="Unassembled WGS sequence"/>
</dbReference>
<dbReference type="PRINTS" id="PR00344">
    <property type="entry name" value="BCTRLSENSOR"/>
</dbReference>
<dbReference type="PANTHER" id="PTHR45453">
    <property type="entry name" value="PHOSPHATE REGULON SENSOR PROTEIN PHOR"/>
    <property type="match status" value="1"/>
</dbReference>
<evidence type="ECO:0000259" key="8">
    <source>
        <dbReference type="PROSITE" id="PS50109"/>
    </source>
</evidence>
<dbReference type="Pfam" id="PF00512">
    <property type="entry name" value="HisKA"/>
    <property type="match status" value="1"/>
</dbReference>
<dbReference type="SMART" id="SM00387">
    <property type="entry name" value="HATPase_c"/>
    <property type="match status" value="1"/>
</dbReference>